<dbReference type="AlphaFoldDB" id="A0A6B2NM07"/>
<proteinExistence type="predicted"/>
<dbReference type="InterPro" id="IPR050194">
    <property type="entry name" value="Glycosyltransferase_grp1"/>
</dbReference>
<accession>A0A6B2NM07</accession>
<dbReference type="Gene3D" id="3.40.50.2000">
    <property type="entry name" value="Glycogen Phosphorylase B"/>
    <property type="match status" value="2"/>
</dbReference>
<dbReference type="EMBL" id="JAAGOX010000002">
    <property type="protein sequence ID" value="NDW43547.1"/>
    <property type="molecule type" value="Genomic_DNA"/>
</dbReference>
<dbReference type="PANTHER" id="PTHR45947">
    <property type="entry name" value="SULFOQUINOVOSYL TRANSFERASE SQD2"/>
    <property type="match status" value="1"/>
</dbReference>
<dbReference type="PANTHER" id="PTHR45947:SF13">
    <property type="entry name" value="TRANSFERASE"/>
    <property type="match status" value="1"/>
</dbReference>
<evidence type="ECO:0000313" key="2">
    <source>
        <dbReference type="EMBL" id="NDW43547.1"/>
    </source>
</evidence>
<evidence type="ECO:0000259" key="1">
    <source>
        <dbReference type="Pfam" id="PF13439"/>
    </source>
</evidence>
<keyword evidence="2" id="KW-0808">Transferase</keyword>
<sequence length="401" mass="44066">MPLRNVLIVGDFAEVNGGQAKVAIDSARLLADAGIQVSFFAASGPVSSLLEHPNIRTVCLDQKTLADNPSRINAMATGLWNSQALRALRQEIQRHDPATTVLHCHGWAKALSPSVGRALTDGRLPVLYTMHEYFLACPNGGFYDYRANEICTRKPLATACLTRNCDSRHVSHKVWRVARSAIAKGPGRIPRHLHDVAYISETQLRAMRPYLADDVNLHALPNPVATGGAKITSASNDTFVFVGRLSPEKGGLSFAKAAKMAGVPALFVGDGPEEESIREAYPQAEITGWVSPEEVQRCLERARALVFPSQWYECQPLVPIEALLRGIPVVCGSWTAASEVVRHGVNGILHDKRDIETLAESLRLVQSIGDFESSDLERLVSPENHLSRLLSIYEEMLQRRR</sequence>
<reference evidence="2" key="1">
    <citation type="submission" date="2020-02" db="EMBL/GenBank/DDBJ databases">
        <title>Delineation of the pyrene-degrading pathway in Roseobacter clade bacteria by genomic analysis.</title>
        <authorList>
            <person name="Zhou H."/>
            <person name="Wang H."/>
        </authorList>
    </citation>
    <scope>NUCLEOTIDE SEQUENCE</scope>
    <source>
        <strain evidence="2">PrR005</strain>
    </source>
</reference>
<organism evidence="2">
    <name type="scientific">Ruegeria sp. PrR005</name>
    <dbReference type="NCBI Taxonomy" id="2706882"/>
    <lineage>
        <taxon>Bacteria</taxon>
        <taxon>Pseudomonadati</taxon>
        <taxon>Pseudomonadota</taxon>
        <taxon>Alphaproteobacteria</taxon>
        <taxon>Rhodobacterales</taxon>
        <taxon>Roseobacteraceae</taxon>
        <taxon>Ruegeria</taxon>
    </lineage>
</organism>
<protein>
    <submittedName>
        <fullName evidence="2">Glycosyltransferase family 4 protein</fullName>
    </submittedName>
</protein>
<dbReference type="InterPro" id="IPR028098">
    <property type="entry name" value="Glyco_trans_4-like_N"/>
</dbReference>
<dbReference type="GO" id="GO:0016757">
    <property type="term" value="F:glycosyltransferase activity"/>
    <property type="evidence" value="ECO:0007669"/>
    <property type="project" value="UniProtKB-ARBA"/>
</dbReference>
<gene>
    <name evidence="2" type="ORF">G0P99_01080</name>
</gene>
<name>A0A6B2NM07_9RHOB</name>
<dbReference type="CDD" id="cd03801">
    <property type="entry name" value="GT4_PimA-like"/>
    <property type="match status" value="1"/>
</dbReference>
<dbReference type="Pfam" id="PF13692">
    <property type="entry name" value="Glyco_trans_1_4"/>
    <property type="match status" value="1"/>
</dbReference>
<dbReference type="RefSeq" id="WP_164126908.1">
    <property type="nucleotide sequence ID" value="NZ_JAAGOX010000002.1"/>
</dbReference>
<comment type="caution">
    <text evidence="2">The sequence shown here is derived from an EMBL/GenBank/DDBJ whole genome shotgun (WGS) entry which is preliminary data.</text>
</comment>
<feature type="domain" description="Glycosyltransferase subfamily 4-like N-terminal" evidence="1">
    <location>
        <begin position="17"/>
        <end position="140"/>
    </location>
</feature>
<dbReference type="Pfam" id="PF13439">
    <property type="entry name" value="Glyco_transf_4"/>
    <property type="match status" value="1"/>
</dbReference>
<dbReference type="SUPFAM" id="SSF53756">
    <property type="entry name" value="UDP-Glycosyltransferase/glycogen phosphorylase"/>
    <property type="match status" value="1"/>
</dbReference>